<dbReference type="AlphaFoldDB" id="A0A7Z0LP50"/>
<dbReference type="Gene3D" id="3.30.280.10">
    <property type="entry name" value="Urease, gamma-like subunit"/>
    <property type="match status" value="1"/>
</dbReference>
<dbReference type="InterPro" id="IPR050069">
    <property type="entry name" value="Urease_subunit"/>
</dbReference>
<name>A0A7Z0LP50_9GAMM</name>
<proteinExistence type="inferred from homology"/>
<dbReference type="EMBL" id="JACCDF010000021">
    <property type="protein sequence ID" value="NYS62488.1"/>
    <property type="molecule type" value="Genomic_DNA"/>
</dbReference>
<sequence>MELTPRDKDKLLLFSAAQLAERRKARGLKLNYPEAVALISFEIMEGARDGRSVADLMSFGREILSRDDVMDGVAEMVDEVQVEATFPDGTKLVTVHTPIN</sequence>
<dbReference type="Proteomes" id="UP000586119">
    <property type="component" value="Unassembled WGS sequence"/>
</dbReference>
<evidence type="ECO:0000256" key="2">
    <source>
        <dbReference type="ARBA" id="ARBA00022801"/>
    </source>
</evidence>
<comment type="similarity">
    <text evidence="4 5">Belongs to the urease gamma subunit family.</text>
</comment>
<dbReference type="GO" id="GO:0005737">
    <property type="term" value="C:cytoplasm"/>
    <property type="evidence" value="ECO:0007669"/>
    <property type="project" value="UniProtKB-SubCell"/>
</dbReference>
<evidence type="ECO:0000256" key="4">
    <source>
        <dbReference type="HAMAP-Rule" id="MF_00739"/>
    </source>
</evidence>
<dbReference type="GO" id="GO:0016151">
    <property type="term" value="F:nickel cation binding"/>
    <property type="evidence" value="ECO:0007669"/>
    <property type="project" value="InterPro"/>
</dbReference>
<keyword evidence="1 4" id="KW-0963">Cytoplasm</keyword>
<protein>
    <recommendedName>
        <fullName evidence="4 5">Urease subunit gamma</fullName>
        <ecNumber evidence="4 5">3.5.1.5</ecNumber>
    </recommendedName>
    <alternativeName>
        <fullName evidence="4">Urea amidohydrolase subunit gamma</fullName>
    </alternativeName>
</protein>
<dbReference type="GO" id="GO:0043419">
    <property type="term" value="P:urea catabolic process"/>
    <property type="evidence" value="ECO:0007669"/>
    <property type="project" value="UniProtKB-UniRule"/>
</dbReference>
<evidence type="ECO:0000313" key="6">
    <source>
        <dbReference type="EMBL" id="NYS62488.1"/>
    </source>
</evidence>
<dbReference type="InterPro" id="IPR002026">
    <property type="entry name" value="Urease_gamma/gamma-beta_su"/>
</dbReference>
<keyword evidence="7" id="KW-1185">Reference proteome</keyword>
<comment type="caution">
    <text evidence="6">The sequence shown here is derived from an EMBL/GenBank/DDBJ whole genome shotgun (WGS) entry which is preliminary data.</text>
</comment>
<dbReference type="PANTHER" id="PTHR33569">
    <property type="entry name" value="UREASE"/>
    <property type="match status" value="1"/>
</dbReference>
<reference evidence="6 7" key="1">
    <citation type="journal article" date="2015" name="Int. J. Syst. Evol. Microbiol.">
        <title>Halomonas salicampi sp. nov., a halotolerant and alkalitolerant bacterium isolated from a saltern soil.</title>
        <authorList>
            <person name="Lee J.C."/>
            <person name="Kim Y.S."/>
            <person name="Yun B.S."/>
            <person name="Whang K.S."/>
        </authorList>
    </citation>
    <scope>NUCLEOTIDE SEQUENCE [LARGE SCALE GENOMIC DNA]</scope>
    <source>
        <strain evidence="6 7">BH103</strain>
    </source>
</reference>
<gene>
    <name evidence="4" type="primary">ureA</name>
    <name evidence="6" type="ORF">HZS81_17170</name>
</gene>
<organism evidence="6 7">
    <name type="scientific">Vreelandella salicampi</name>
    <dbReference type="NCBI Taxonomy" id="1449798"/>
    <lineage>
        <taxon>Bacteria</taxon>
        <taxon>Pseudomonadati</taxon>
        <taxon>Pseudomonadota</taxon>
        <taxon>Gammaproteobacteria</taxon>
        <taxon>Oceanospirillales</taxon>
        <taxon>Halomonadaceae</taxon>
        <taxon>Vreelandella</taxon>
    </lineage>
</organism>
<evidence type="ECO:0000256" key="5">
    <source>
        <dbReference type="RuleBase" id="RU003850"/>
    </source>
</evidence>
<dbReference type="Pfam" id="PF00547">
    <property type="entry name" value="Urease_gamma"/>
    <property type="match status" value="1"/>
</dbReference>
<dbReference type="PIRSF" id="PIRSF001223">
    <property type="entry name" value="Urease_gamma"/>
    <property type="match status" value="1"/>
</dbReference>
<dbReference type="InterPro" id="IPR012010">
    <property type="entry name" value="Urease_gamma"/>
</dbReference>
<dbReference type="InterPro" id="IPR036463">
    <property type="entry name" value="Urease_gamma_sf"/>
</dbReference>
<dbReference type="SUPFAM" id="SSF54111">
    <property type="entry name" value="Urease, gamma-subunit"/>
    <property type="match status" value="1"/>
</dbReference>
<dbReference type="HAMAP" id="MF_00739">
    <property type="entry name" value="Urease_gamma"/>
    <property type="match status" value="1"/>
</dbReference>
<dbReference type="PANTHER" id="PTHR33569:SF1">
    <property type="entry name" value="UREASE"/>
    <property type="match status" value="1"/>
</dbReference>
<dbReference type="UniPathway" id="UPA00258">
    <property type="reaction ID" value="UER00370"/>
</dbReference>
<dbReference type="CDD" id="cd00390">
    <property type="entry name" value="Urease_gamma"/>
    <property type="match status" value="1"/>
</dbReference>
<evidence type="ECO:0000256" key="3">
    <source>
        <dbReference type="ARBA" id="ARBA00047778"/>
    </source>
</evidence>
<comment type="pathway">
    <text evidence="4">Nitrogen metabolism; urea degradation; CO(2) and NH(3) from urea (urease route): step 1/1.</text>
</comment>
<evidence type="ECO:0000313" key="7">
    <source>
        <dbReference type="Proteomes" id="UP000586119"/>
    </source>
</evidence>
<dbReference type="GO" id="GO:0009039">
    <property type="term" value="F:urease activity"/>
    <property type="evidence" value="ECO:0007669"/>
    <property type="project" value="UniProtKB-UniRule"/>
</dbReference>
<comment type="subcellular location">
    <subcellularLocation>
        <location evidence="4 5">Cytoplasm</location>
    </subcellularLocation>
</comment>
<accession>A0A7Z0LP50</accession>
<keyword evidence="2 4" id="KW-0378">Hydrolase</keyword>
<dbReference type="NCBIfam" id="TIGR00193">
    <property type="entry name" value="urease_gam"/>
    <property type="match status" value="1"/>
</dbReference>
<comment type="catalytic activity">
    <reaction evidence="3 4 5">
        <text>urea + 2 H2O + H(+) = hydrogencarbonate + 2 NH4(+)</text>
        <dbReference type="Rhea" id="RHEA:20557"/>
        <dbReference type="ChEBI" id="CHEBI:15377"/>
        <dbReference type="ChEBI" id="CHEBI:15378"/>
        <dbReference type="ChEBI" id="CHEBI:16199"/>
        <dbReference type="ChEBI" id="CHEBI:17544"/>
        <dbReference type="ChEBI" id="CHEBI:28938"/>
        <dbReference type="EC" id="3.5.1.5"/>
    </reaction>
</comment>
<dbReference type="RefSeq" id="WP_179931743.1">
    <property type="nucleotide sequence ID" value="NZ_JACCDF010000021.1"/>
</dbReference>
<comment type="subunit">
    <text evidence="4">Heterotrimer of UreA (gamma), UreB (beta) and UreC (alpha) subunits. Three heterotrimers associate to form the active enzyme.</text>
</comment>
<dbReference type="NCBIfam" id="NF009712">
    <property type="entry name" value="PRK13241.1"/>
    <property type="match status" value="1"/>
</dbReference>
<dbReference type="EC" id="3.5.1.5" evidence="4 5"/>
<evidence type="ECO:0000256" key="1">
    <source>
        <dbReference type="ARBA" id="ARBA00022490"/>
    </source>
</evidence>